<dbReference type="Gene3D" id="1.10.1660.10">
    <property type="match status" value="1"/>
</dbReference>
<dbReference type="Pfam" id="PF13411">
    <property type="entry name" value="MerR_1"/>
    <property type="match status" value="1"/>
</dbReference>
<dbReference type="RefSeq" id="WP_345380123.1">
    <property type="nucleotide sequence ID" value="NZ_BAABIC010000006.1"/>
</dbReference>
<dbReference type="InterPro" id="IPR000551">
    <property type="entry name" value="MerR-type_HTH_dom"/>
</dbReference>
<dbReference type="EMBL" id="BAABIC010000006">
    <property type="protein sequence ID" value="GAA4685649.1"/>
    <property type="molecule type" value="Genomic_DNA"/>
</dbReference>
<name>A0ABP8WBT4_9PSEU</name>
<dbReference type="SUPFAM" id="SSF46955">
    <property type="entry name" value="Putative DNA-binding domain"/>
    <property type="match status" value="1"/>
</dbReference>
<evidence type="ECO:0000313" key="3">
    <source>
        <dbReference type="Proteomes" id="UP001500325"/>
    </source>
</evidence>
<accession>A0ABP8WBT4</accession>
<gene>
    <name evidence="2" type="ORF">GCM10023215_21110</name>
</gene>
<dbReference type="InterPro" id="IPR009061">
    <property type="entry name" value="DNA-bd_dom_put_sf"/>
</dbReference>
<sequence>MTLALAPHWDDLDDQADDLEPRVRHLFSAAEAERVLGIKAGTVRQWAHRGQLHPVGLDERDRPLYDREHLQRLEGRSTSS</sequence>
<evidence type="ECO:0000259" key="1">
    <source>
        <dbReference type="Pfam" id="PF13411"/>
    </source>
</evidence>
<dbReference type="Proteomes" id="UP001500325">
    <property type="component" value="Unassembled WGS sequence"/>
</dbReference>
<reference evidence="3" key="1">
    <citation type="journal article" date="2019" name="Int. J. Syst. Evol. Microbiol.">
        <title>The Global Catalogue of Microorganisms (GCM) 10K type strain sequencing project: providing services to taxonomists for standard genome sequencing and annotation.</title>
        <authorList>
            <consortium name="The Broad Institute Genomics Platform"/>
            <consortium name="The Broad Institute Genome Sequencing Center for Infectious Disease"/>
            <person name="Wu L."/>
            <person name="Ma J."/>
        </authorList>
    </citation>
    <scope>NUCLEOTIDE SEQUENCE [LARGE SCALE GENOMIC DNA]</scope>
    <source>
        <strain evidence="3">JCM 18055</strain>
    </source>
</reference>
<organism evidence="2 3">
    <name type="scientific">Pseudonocardia yuanmonensis</name>
    <dbReference type="NCBI Taxonomy" id="1095914"/>
    <lineage>
        <taxon>Bacteria</taxon>
        <taxon>Bacillati</taxon>
        <taxon>Actinomycetota</taxon>
        <taxon>Actinomycetes</taxon>
        <taxon>Pseudonocardiales</taxon>
        <taxon>Pseudonocardiaceae</taxon>
        <taxon>Pseudonocardia</taxon>
    </lineage>
</organism>
<feature type="domain" description="HTH merR-type" evidence="1">
    <location>
        <begin position="28"/>
        <end position="74"/>
    </location>
</feature>
<evidence type="ECO:0000313" key="2">
    <source>
        <dbReference type="EMBL" id="GAA4685649.1"/>
    </source>
</evidence>
<comment type="caution">
    <text evidence="2">The sequence shown here is derived from an EMBL/GenBank/DDBJ whole genome shotgun (WGS) entry which is preliminary data.</text>
</comment>
<proteinExistence type="predicted"/>
<protein>
    <recommendedName>
        <fullName evidence="1">HTH merR-type domain-containing protein</fullName>
    </recommendedName>
</protein>
<keyword evidence="3" id="KW-1185">Reference proteome</keyword>